<sequence length="432" mass="47568">MVIRSKIKDLLTQIDAEYPTDEPIGSDEAAAALTLSTLLHLQLIKGHYDGAASTQRLLSPLRTPGQPELQATFLYHSALLLRLQGQPAYEVLASALAYYEAAGDLTSILRCLLMLADLASRSGQHADAQAQLDTASQRFQLATASQRFQLATPTLQLVRGMLLRRQGQALDATHLFDDAHAQAQQRGDAVTAVRAALQQALIAHAQHDFQRVRTLLTPALEQASTFGLPGGPLELRLDLDELTPLWDFARHDPTMSDALARFLQVGIAQPTQHTPTVHLDALVLGPPMLFKDGQLIPFTLRDTVAVLLYITLHPGRQRTDIQSTLFPDRPAQAASNYTRKALAELADKLGPVIEKHGPHNAPTYHLAPHVQLTTDIHALHIRLHQGDLRGAQALIRDRDPSQRRLPDNSYLQHMRAAAFADLKRAQQTAQKL</sequence>
<dbReference type="RefSeq" id="WP_189091678.1">
    <property type="nucleotide sequence ID" value="NZ_BMQL01000021.1"/>
</dbReference>
<organism evidence="1 2">
    <name type="scientific">Deinococcus ruber</name>
    <dbReference type="NCBI Taxonomy" id="1848197"/>
    <lineage>
        <taxon>Bacteria</taxon>
        <taxon>Thermotogati</taxon>
        <taxon>Deinococcota</taxon>
        <taxon>Deinococci</taxon>
        <taxon>Deinococcales</taxon>
        <taxon>Deinococcaceae</taxon>
        <taxon>Deinococcus</taxon>
    </lineage>
</organism>
<protein>
    <submittedName>
        <fullName evidence="1">Uncharacterized protein</fullName>
    </submittedName>
</protein>
<dbReference type="SUPFAM" id="SSF48452">
    <property type="entry name" value="TPR-like"/>
    <property type="match status" value="1"/>
</dbReference>
<keyword evidence="2" id="KW-1185">Reference proteome</keyword>
<reference evidence="1" key="2">
    <citation type="submission" date="2020-09" db="EMBL/GenBank/DDBJ databases">
        <authorList>
            <person name="Sun Q."/>
            <person name="Ohkuma M."/>
        </authorList>
    </citation>
    <scope>NUCLEOTIDE SEQUENCE</scope>
    <source>
        <strain evidence="1">JCM 31311</strain>
    </source>
</reference>
<dbReference type="Proteomes" id="UP000603865">
    <property type="component" value="Unassembled WGS sequence"/>
</dbReference>
<name>A0A918CE94_9DEIO</name>
<gene>
    <name evidence="1" type="ORF">GCM10008957_33760</name>
</gene>
<proteinExistence type="predicted"/>
<accession>A0A918CE94</accession>
<dbReference type="InterPro" id="IPR011990">
    <property type="entry name" value="TPR-like_helical_dom_sf"/>
</dbReference>
<dbReference type="EMBL" id="BMQL01000021">
    <property type="protein sequence ID" value="GGR18238.1"/>
    <property type="molecule type" value="Genomic_DNA"/>
</dbReference>
<comment type="caution">
    <text evidence="1">The sequence shown here is derived from an EMBL/GenBank/DDBJ whole genome shotgun (WGS) entry which is preliminary data.</text>
</comment>
<reference evidence="1" key="1">
    <citation type="journal article" date="2014" name="Int. J. Syst. Evol. Microbiol.">
        <title>Complete genome sequence of Corynebacterium casei LMG S-19264T (=DSM 44701T), isolated from a smear-ripened cheese.</title>
        <authorList>
            <consortium name="US DOE Joint Genome Institute (JGI-PGF)"/>
            <person name="Walter F."/>
            <person name="Albersmeier A."/>
            <person name="Kalinowski J."/>
            <person name="Ruckert C."/>
        </authorList>
    </citation>
    <scope>NUCLEOTIDE SEQUENCE</scope>
    <source>
        <strain evidence="1">JCM 31311</strain>
    </source>
</reference>
<evidence type="ECO:0000313" key="2">
    <source>
        <dbReference type="Proteomes" id="UP000603865"/>
    </source>
</evidence>
<evidence type="ECO:0000313" key="1">
    <source>
        <dbReference type="EMBL" id="GGR18238.1"/>
    </source>
</evidence>
<dbReference type="AlphaFoldDB" id="A0A918CE94"/>